<comment type="caution">
    <text evidence="1">The sequence shown here is derived from an EMBL/GenBank/DDBJ whole genome shotgun (WGS) entry which is preliminary data.</text>
</comment>
<organism evidence="1 2">
    <name type="scientific">Symbiodinium natans</name>
    <dbReference type="NCBI Taxonomy" id="878477"/>
    <lineage>
        <taxon>Eukaryota</taxon>
        <taxon>Sar</taxon>
        <taxon>Alveolata</taxon>
        <taxon>Dinophyceae</taxon>
        <taxon>Suessiales</taxon>
        <taxon>Symbiodiniaceae</taxon>
        <taxon>Symbiodinium</taxon>
    </lineage>
</organism>
<dbReference type="AlphaFoldDB" id="A0A812L068"/>
<protein>
    <recommendedName>
        <fullName evidence="3">FHA domain-containing protein</fullName>
    </recommendedName>
</protein>
<sequence length="100" mass="10955">MGRMLLLLDSSSNGVWVNGVRMAPDTQHLVQEHQASSVLRPTVSICDCQDWPVSTTSSRGQAEISCEECCSIGLAGVHPRAQHVHSRFEDFFPGTHHQVG</sequence>
<evidence type="ECO:0000313" key="2">
    <source>
        <dbReference type="Proteomes" id="UP000604046"/>
    </source>
</evidence>
<dbReference type="Proteomes" id="UP000604046">
    <property type="component" value="Unassembled WGS sequence"/>
</dbReference>
<name>A0A812L068_9DINO</name>
<accession>A0A812L068</accession>
<gene>
    <name evidence="1" type="ORF">SNAT2548_LOCUS10579</name>
</gene>
<dbReference type="EMBL" id="CAJNDS010000879">
    <property type="protein sequence ID" value="CAE7239055.1"/>
    <property type="molecule type" value="Genomic_DNA"/>
</dbReference>
<evidence type="ECO:0000313" key="1">
    <source>
        <dbReference type="EMBL" id="CAE7239055.1"/>
    </source>
</evidence>
<evidence type="ECO:0008006" key="3">
    <source>
        <dbReference type="Google" id="ProtNLM"/>
    </source>
</evidence>
<keyword evidence="2" id="KW-1185">Reference proteome</keyword>
<proteinExistence type="predicted"/>
<reference evidence="1" key="1">
    <citation type="submission" date="2021-02" db="EMBL/GenBank/DDBJ databases">
        <authorList>
            <person name="Dougan E. K."/>
            <person name="Rhodes N."/>
            <person name="Thang M."/>
            <person name="Chan C."/>
        </authorList>
    </citation>
    <scope>NUCLEOTIDE SEQUENCE</scope>
</reference>